<reference evidence="3 4" key="1">
    <citation type="journal article" date="2019" name="Int. J. Syst. Evol. Microbiol.">
        <title>The Global Catalogue of Microorganisms (GCM) 10K type strain sequencing project: providing services to taxonomists for standard genome sequencing and annotation.</title>
        <authorList>
            <consortium name="The Broad Institute Genomics Platform"/>
            <consortium name="The Broad Institute Genome Sequencing Center for Infectious Disease"/>
            <person name="Wu L."/>
            <person name="Ma J."/>
        </authorList>
    </citation>
    <scope>NUCLEOTIDE SEQUENCE [LARGE SCALE GENOMIC DNA]</scope>
    <source>
        <strain evidence="3 4">JCM 16014</strain>
    </source>
</reference>
<gene>
    <name evidence="3" type="ORF">GCM10009839_76000</name>
</gene>
<feature type="domain" description="SnoaL-like" evidence="2">
    <location>
        <begin position="7"/>
        <end position="129"/>
    </location>
</feature>
<organism evidence="3 4">
    <name type="scientific">Catenulispora yoronensis</name>
    <dbReference type="NCBI Taxonomy" id="450799"/>
    <lineage>
        <taxon>Bacteria</taxon>
        <taxon>Bacillati</taxon>
        <taxon>Actinomycetota</taxon>
        <taxon>Actinomycetes</taxon>
        <taxon>Catenulisporales</taxon>
        <taxon>Catenulisporaceae</taxon>
        <taxon>Catenulispora</taxon>
    </lineage>
</organism>
<accession>A0ABN2V9B6</accession>
<keyword evidence="4" id="KW-1185">Reference proteome</keyword>
<protein>
    <recommendedName>
        <fullName evidence="2">SnoaL-like domain-containing protein</fullName>
    </recommendedName>
</protein>
<comment type="caution">
    <text evidence="3">The sequence shown here is derived from an EMBL/GenBank/DDBJ whole genome shotgun (WGS) entry which is preliminary data.</text>
</comment>
<dbReference type="EMBL" id="BAAAQN010000063">
    <property type="protein sequence ID" value="GAA2055886.1"/>
    <property type="molecule type" value="Genomic_DNA"/>
</dbReference>
<dbReference type="Pfam" id="PF13577">
    <property type="entry name" value="SnoaL_4"/>
    <property type="match status" value="1"/>
</dbReference>
<dbReference type="SUPFAM" id="SSF54427">
    <property type="entry name" value="NTF2-like"/>
    <property type="match status" value="1"/>
</dbReference>
<sequence>MTGYDIQTLADRAEIADLFTKLGRCLDEHRFDELHELFTEDVVGTTPGGTQTGRDALVGQARRNHEDYDRLTHQFTSVLVEVDGDRATIRAYVTGSFGHAADPRPERVLTGLYRNKVVRTGAGWRISELTVEPKFRVEAPAEGSGERSGEGSGETSGAAAAAVPAAASAR</sequence>
<name>A0ABN2V9B6_9ACTN</name>
<dbReference type="Gene3D" id="3.10.450.50">
    <property type="match status" value="1"/>
</dbReference>
<dbReference type="Proteomes" id="UP001500751">
    <property type="component" value="Unassembled WGS sequence"/>
</dbReference>
<dbReference type="InterPro" id="IPR037401">
    <property type="entry name" value="SnoaL-like"/>
</dbReference>
<feature type="compositionally biased region" description="Low complexity" evidence="1">
    <location>
        <begin position="153"/>
        <end position="170"/>
    </location>
</feature>
<evidence type="ECO:0000313" key="3">
    <source>
        <dbReference type="EMBL" id="GAA2055886.1"/>
    </source>
</evidence>
<feature type="compositionally biased region" description="Basic and acidic residues" evidence="1">
    <location>
        <begin position="137"/>
        <end position="149"/>
    </location>
</feature>
<evidence type="ECO:0000256" key="1">
    <source>
        <dbReference type="SAM" id="MobiDB-lite"/>
    </source>
</evidence>
<proteinExistence type="predicted"/>
<evidence type="ECO:0000259" key="2">
    <source>
        <dbReference type="Pfam" id="PF13577"/>
    </source>
</evidence>
<dbReference type="InterPro" id="IPR032710">
    <property type="entry name" value="NTF2-like_dom_sf"/>
</dbReference>
<dbReference type="RefSeq" id="WP_344670559.1">
    <property type="nucleotide sequence ID" value="NZ_BAAAQN010000063.1"/>
</dbReference>
<evidence type="ECO:0000313" key="4">
    <source>
        <dbReference type="Proteomes" id="UP001500751"/>
    </source>
</evidence>
<feature type="region of interest" description="Disordered" evidence="1">
    <location>
        <begin position="137"/>
        <end position="170"/>
    </location>
</feature>